<name>A0ABY4QKJ4_9MYCO</name>
<evidence type="ECO:0008006" key="4">
    <source>
        <dbReference type="Google" id="ProtNLM"/>
    </source>
</evidence>
<sequence>MTVELVEPTLGEPICAVAPDEPAGDTRFAARVPAVVWPATTASRHEVTTRLSRPPFVLDSAGSQEHRVRGLGLLLDWLSDYPGHSWQQRWMASGADAAAAHWRAVPAKWLRRRGDFNSGRQRALCAAVVVAIAADVFRPSLDWLVGAGIRSLATAHDLMETRDPDGFTRLRKLCDSDRLVSARGRDYTLRRAALILAAQGGTVGEITIGDVLELLATEARIYRQPRTHGADFYRMMRGIGVFDASAPHRLGELRRAGQRTPAELIDRYQLACRPVRDLLVDYLKERQPGMDYSSLRKLATYLGNTFWKNIETHHPGIDSLHLTADVAEAWKKRLRTMSQTAGTAEDKHTVTVERISYRQCLTPVRAFYLDLAQWAIEEPGRWARWVAPCPVKDEEINQRKLTRHRKARMDARTRERLPVLAELGRSLVERRNATQALLRAAQQTQPGQNFAAAGQTLTRLLGVSPNAHGLVIEGDHVHSSIRAASCRREEGVKVESPQRSEENRP</sequence>
<organism evidence="2 3">
    <name type="scientific">Candidatus Mycobacterium methanotrophicum</name>
    <dbReference type="NCBI Taxonomy" id="2943498"/>
    <lineage>
        <taxon>Bacteria</taxon>
        <taxon>Bacillati</taxon>
        <taxon>Actinomycetota</taxon>
        <taxon>Actinomycetes</taxon>
        <taxon>Mycobacteriales</taxon>
        <taxon>Mycobacteriaceae</taxon>
        <taxon>Mycobacterium</taxon>
    </lineage>
</organism>
<evidence type="ECO:0000256" key="1">
    <source>
        <dbReference type="SAM" id="MobiDB-lite"/>
    </source>
</evidence>
<dbReference type="Proteomes" id="UP001056610">
    <property type="component" value="Chromosome"/>
</dbReference>
<protein>
    <recommendedName>
        <fullName evidence="4">Integrase</fullName>
    </recommendedName>
</protein>
<keyword evidence="3" id="KW-1185">Reference proteome</keyword>
<gene>
    <name evidence="2" type="ORF">M5I08_19690</name>
</gene>
<dbReference type="EMBL" id="CP097320">
    <property type="protein sequence ID" value="UQX10329.1"/>
    <property type="molecule type" value="Genomic_DNA"/>
</dbReference>
<proteinExistence type="predicted"/>
<evidence type="ECO:0000313" key="3">
    <source>
        <dbReference type="Proteomes" id="UP001056610"/>
    </source>
</evidence>
<feature type="region of interest" description="Disordered" evidence="1">
    <location>
        <begin position="483"/>
        <end position="505"/>
    </location>
</feature>
<feature type="compositionally biased region" description="Basic and acidic residues" evidence="1">
    <location>
        <begin position="486"/>
        <end position="505"/>
    </location>
</feature>
<evidence type="ECO:0000313" key="2">
    <source>
        <dbReference type="EMBL" id="UQX10329.1"/>
    </source>
</evidence>
<reference evidence="2" key="1">
    <citation type="submission" date="2022-05" db="EMBL/GenBank/DDBJ databases">
        <title>A methanotrophic Mycobacterium dominates a cave microbial ecosystem.</title>
        <authorList>
            <person name="Van Spanning R.J.M."/>
            <person name="Guan Q."/>
            <person name="Melkonian C."/>
            <person name="Gallant J."/>
            <person name="Polerecky L."/>
            <person name="Flot J.-F."/>
            <person name="Brandt B.W."/>
            <person name="Braster M."/>
            <person name="Iturbe Espinoza P."/>
            <person name="Aerts J."/>
            <person name="Meima-Franke M."/>
            <person name="Piersma S.R."/>
            <person name="Bunduc C."/>
            <person name="Ummels R."/>
            <person name="Pain A."/>
            <person name="Fleming E.J."/>
            <person name="van der Wel N."/>
            <person name="Gherman V.D."/>
            <person name="Sarbu S.M."/>
            <person name="Bodelier P.L.E."/>
            <person name="Bitter W."/>
        </authorList>
    </citation>
    <scope>NUCLEOTIDE SEQUENCE</scope>
    <source>
        <strain evidence="2">Sulfur Cave</strain>
    </source>
</reference>
<accession>A0ABY4QKJ4</accession>
<dbReference type="RefSeq" id="WP_249762915.1">
    <property type="nucleotide sequence ID" value="NZ_CP097320.1"/>
</dbReference>